<sequence length="325" mass="38237">MYFRRAPKDFVFQRHLYTETDRLNSLFEPFGTDFVMHPQYFPPSMLESENISFDQGRPVYAPGVNEPEIPAVLNGIDFKEDIEENSNIVKKKETGEIQQQTNDMKMCISFDKCVTKNLCKISYKYTMPVVDNGKKDLPLPFNPGSYHCIKQLHNIALNELDQRHRGTFPIKDSITDFDKFTHLKYASLEMLHLHPLYILRERQRRKYISLHNFDSSILRFYPRLTAPKLCFNSIFMLSKVVTWFVCNSYTKVINLIDGTTVPIYANRKDAMNLYYPRNDSQNMPLYNIHGQIIKTNVRYVEVVCSKNFFIELKRSITIQKIPRLN</sequence>
<evidence type="ECO:0000313" key="2">
    <source>
        <dbReference type="RefSeq" id="XP_017783334.1"/>
    </source>
</evidence>
<accession>A0ABM1N936</accession>
<name>A0ABM1N936_NICVS</name>
<evidence type="ECO:0000313" key="1">
    <source>
        <dbReference type="Proteomes" id="UP000695000"/>
    </source>
</evidence>
<dbReference type="Proteomes" id="UP000695000">
    <property type="component" value="Unplaced"/>
</dbReference>
<dbReference type="GeneID" id="108567413"/>
<organism evidence="1 4">
    <name type="scientific">Nicrophorus vespilloides</name>
    <name type="common">Boreal carrion beetle</name>
    <dbReference type="NCBI Taxonomy" id="110193"/>
    <lineage>
        <taxon>Eukaryota</taxon>
        <taxon>Metazoa</taxon>
        <taxon>Ecdysozoa</taxon>
        <taxon>Arthropoda</taxon>
        <taxon>Hexapoda</taxon>
        <taxon>Insecta</taxon>
        <taxon>Pterygota</taxon>
        <taxon>Neoptera</taxon>
        <taxon>Endopterygota</taxon>
        <taxon>Coleoptera</taxon>
        <taxon>Polyphaga</taxon>
        <taxon>Staphyliniformia</taxon>
        <taxon>Silphidae</taxon>
        <taxon>Nicrophorinae</taxon>
        <taxon>Nicrophorus</taxon>
    </lineage>
</organism>
<proteinExistence type="predicted"/>
<dbReference type="RefSeq" id="XP_017783336.1">
    <property type="nucleotide sequence ID" value="XM_017927847.1"/>
</dbReference>
<evidence type="ECO:0000313" key="3">
    <source>
        <dbReference type="RefSeq" id="XP_017783335.1"/>
    </source>
</evidence>
<protein>
    <submittedName>
        <fullName evidence="2 3">Uncharacterized protein LOC108567413</fullName>
    </submittedName>
</protein>
<dbReference type="RefSeq" id="XP_017783334.1">
    <property type="nucleotide sequence ID" value="XM_017927845.1"/>
</dbReference>
<evidence type="ECO:0000313" key="4">
    <source>
        <dbReference type="RefSeq" id="XP_017783336.1"/>
    </source>
</evidence>
<dbReference type="RefSeq" id="XP_017783335.1">
    <property type="nucleotide sequence ID" value="XM_017927846.1"/>
</dbReference>
<reference evidence="2 3" key="1">
    <citation type="submission" date="2025-05" db="UniProtKB">
        <authorList>
            <consortium name="RefSeq"/>
        </authorList>
    </citation>
    <scope>IDENTIFICATION</scope>
    <source>
        <tissue evidence="2 3">Whole Larva</tissue>
    </source>
</reference>
<gene>
    <name evidence="2 3 4" type="primary">LOC108567413</name>
</gene>
<keyword evidence="1" id="KW-1185">Reference proteome</keyword>